<dbReference type="InterPro" id="IPR036390">
    <property type="entry name" value="WH_DNA-bd_sf"/>
</dbReference>
<dbReference type="PANTHER" id="PTHR43537">
    <property type="entry name" value="TRANSCRIPTIONAL REGULATOR, GNTR FAMILY"/>
    <property type="match status" value="1"/>
</dbReference>
<evidence type="ECO:0000256" key="2">
    <source>
        <dbReference type="ARBA" id="ARBA00023015"/>
    </source>
</evidence>
<evidence type="ECO:0000313" key="9">
    <source>
        <dbReference type="Proteomes" id="UP000315252"/>
    </source>
</evidence>
<dbReference type="SUPFAM" id="SSF48008">
    <property type="entry name" value="GntR ligand-binding domain-like"/>
    <property type="match status" value="1"/>
</dbReference>
<keyword evidence="1" id="KW-0678">Repressor</keyword>
<dbReference type="AlphaFoldDB" id="A0A545U2U9"/>
<name>A0A545U2U9_9PROT</name>
<dbReference type="InterPro" id="IPR036388">
    <property type="entry name" value="WH-like_DNA-bd_sf"/>
</dbReference>
<dbReference type="SUPFAM" id="SSF46785">
    <property type="entry name" value="Winged helix' DNA-binding domain"/>
    <property type="match status" value="1"/>
</dbReference>
<dbReference type="EMBL" id="VHSH01000001">
    <property type="protein sequence ID" value="TQV83800.1"/>
    <property type="molecule type" value="Genomic_DNA"/>
</dbReference>
<evidence type="ECO:0000256" key="4">
    <source>
        <dbReference type="ARBA" id="ARBA00023163"/>
    </source>
</evidence>
<dbReference type="RefSeq" id="WP_142895035.1">
    <property type="nucleotide sequence ID" value="NZ_ML660052.1"/>
</dbReference>
<evidence type="ECO:0000256" key="6">
    <source>
        <dbReference type="ARBA" id="ARBA00039592"/>
    </source>
</evidence>
<comment type="caution">
    <text evidence="8">The sequence shown here is derived from an EMBL/GenBank/DDBJ whole genome shotgun (WGS) entry which is preliminary data.</text>
</comment>
<sequence>MREAAKFLFEPIDHGSVADAVVEQIETLIVAGVLKEGSKLPSEREMAELFDVSRPKLREALKRLEDQNLIEVRHGEGSVIAPLIGKALSPALVDLYARHPVAFFDYLEYRREQESFAARLAAERATKADKEILTRIMADMVAAHEADDSEAAQRADIGLHVAIADASHNSTLIHMMASVYDLTKRGVFYNRDFLRAVDDNGAMLLEQHLAIGKAIVGGDPEAAAAAARAHLDFVEQSFRVGQEKIKREAIAKKRHSLSASG</sequence>
<reference evidence="8 9" key="1">
    <citation type="submission" date="2019-06" db="EMBL/GenBank/DDBJ databases">
        <title>Whole genome sequence for Rhodospirillaceae sp. R148.</title>
        <authorList>
            <person name="Wang G."/>
        </authorList>
    </citation>
    <scope>NUCLEOTIDE SEQUENCE [LARGE SCALE GENOMIC DNA]</scope>
    <source>
        <strain evidence="8 9">R148</strain>
    </source>
</reference>
<evidence type="ECO:0000313" key="8">
    <source>
        <dbReference type="EMBL" id="TQV83800.1"/>
    </source>
</evidence>
<dbReference type="CDD" id="cd07377">
    <property type="entry name" value="WHTH_GntR"/>
    <property type="match status" value="1"/>
</dbReference>
<dbReference type="GO" id="GO:0003700">
    <property type="term" value="F:DNA-binding transcription factor activity"/>
    <property type="evidence" value="ECO:0007669"/>
    <property type="project" value="InterPro"/>
</dbReference>
<keyword evidence="9" id="KW-1185">Reference proteome</keyword>
<dbReference type="OrthoDB" id="5450856at2"/>
<dbReference type="PANTHER" id="PTHR43537:SF34">
    <property type="entry name" value="PYRUVATE DEHYDROGENASE COMPLEX REPRESSOR"/>
    <property type="match status" value="1"/>
</dbReference>
<dbReference type="Proteomes" id="UP000315252">
    <property type="component" value="Unassembled WGS sequence"/>
</dbReference>
<proteinExistence type="predicted"/>
<dbReference type="Pfam" id="PF07729">
    <property type="entry name" value="FCD"/>
    <property type="match status" value="1"/>
</dbReference>
<dbReference type="SMART" id="SM00345">
    <property type="entry name" value="HTH_GNTR"/>
    <property type="match status" value="1"/>
</dbReference>
<dbReference type="InterPro" id="IPR008920">
    <property type="entry name" value="TF_FadR/GntR_C"/>
</dbReference>
<dbReference type="InterPro" id="IPR011711">
    <property type="entry name" value="GntR_C"/>
</dbReference>
<evidence type="ECO:0000256" key="5">
    <source>
        <dbReference type="ARBA" id="ARBA00037357"/>
    </source>
</evidence>
<dbReference type="Gene3D" id="1.10.10.10">
    <property type="entry name" value="Winged helix-like DNA-binding domain superfamily/Winged helix DNA-binding domain"/>
    <property type="match status" value="1"/>
</dbReference>
<organism evidence="8 9">
    <name type="scientific">Denitrobaculum tricleocarpae</name>
    <dbReference type="NCBI Taxonomy" id="2591009"/>
    <lineage>
        <taxon>Bacteria</taxon>
        <taxon>Pseudomonadati</taxon>
        <taxon>Pseudomonadota</taxon>
        <taxon>Alphaproteobacteria</taxon>
        <taxon>Rhodospirillales</taxon>
        <taxon>Rhodospirillaceae</taxon>
        <taxon>Denitrobaculum</taxon>
    </lineage>
</organism>
<dbReference type="PRINTS" id="PR00035">
    <property type="entry name" value="HTHGNTR"/>
</dbReference>
<dbReference type="Gene3D" id="1.20.120.530">
    <property type="entry name" value="GntR ligand-binding domain-like"/>
    <property type="match status" value="1"/>
</dbReference>
<evidence type="ECO:0000256" key="1">
    <source>
        <dbReference type="ARBA" id="ARBA00022491"/>
    </source>
</evidence>
<dbReference type="InterPro" id="IPR000524">
    <property type="entry name" value="Tscrpt_reg_HTH_GntR"/>
</dbReference>
<dbReference type="GO" id="GO:0003677">
    <property type="term" value="F:DNA binding"/>
    <property type="evidence" value="ECO:0007669"/>
    <property type="project" value="UniProtKB-KW"/>
</dbReference>
<protein>
    <recommendedName>
        <fullName evidence="6">Pyruvate dehydrogenase complex repressor</fullName>
    </recommendedName>
</protein>
<dbReference type="SMART" id="SM00895">
    <property type="entry name" value="FCD"/>
    <property type="match status" value="1"/>
</dbReference>
<evidence type="ECO:0000256" key="3">
    <source>
        <dbReference type="ARBA" id="ARBA00023125"/>
    </source>
</evidence>
<accession>A0A545U2U9</accession>
<dbReference type="PROSITE" id="PS50949">
    <property type="entry name" value="HTH_GNTR"/>
    <property type="match status" value="1"/>
</dbReference>
<feature type="domain" description="HTH gntR-type" evidence="7">
    <location>
        <begin position="15"/>
        <end position="83"/>
    </location>
</feature>
<comment type="function">
    <text evidence="5">Transcriptional repressor for the pyruvate dehydrogenase complex genes aceEF and lpd.</text>
</comment>
<dbReference type="Pfam" id="PF00392">
    <property type="entry name" value="GntR"/>
    <property type="match status" value="1"/>
</dbReference>
<keyword evidence="4" id="KW-0804">Transcription</keyword>
<keyword evidence="2" id="KW-0805">Transcription regulation</keyword>
<keyword evidence="3" id="KW-0238">DNA-binding</keyword>
<gene>
    <name evidence="8" type="ORF">FKG95_04260</name>
</gene>
<evidence type="ECO:0000259" key="7">
    <source>
        <dbReference type="PROSITE" id="PS50949"/>
    </source>
</evidence>